<feature type="region of interest" description="Disordered" evidence="1">
    <location>
        <begin position="862"/>
        <end position="991"/>
    </location>
</feature>
<dbReference type="EMBL" id="LJSK01000206">
    <property type="protein sequence ID" value="KPI85139.1"/>
    <property type="molecule type" value="Genomic_DNA"/>
</dbReference>
<feature type="compositionally biased region" description="Low complexity" evidence="1">
    <location>
        <begin position="354"/>
        <end position="366"/>
    </location>
</feature>
<feature type="compositionally biased region" description="Basic and acidic residues" evidence="1">
    <location>
        <begin position="490"/>
        <end position="502"/>
    </location>
</feature>
<feature type="region of interest" description="Disordered" evidence="1">
    <location>
        <begin position="138"/>
        <end position="175"/>
    </location>
</feature>
<evidence type="ECO:0000313" key="3">
    <source>
        <dbReference type="Proteomes" id="UP000038009"/>
    </source>
</evidence>
<feature type="compositionally biased region" description="Low complexity" evidence="1">
    <location>
        <begin position="981"/>
        <end position="991"/>
    </location>
</feature>
<feature type="compositionally biased region" description="Low complexity" evidence="1">
    <location>
        <begin position="465"/>
        <end position="485"/>
    </location>
</feature>
<feature type="region of interest" description="Disordered" evidence="1">
    <location>
        <begin position="342"/>
        <end position="399"/>
    </location>
</feature>
<feature type="region of interest" description="Disordered" evidence="1">
    <location>
        <begin position="255"/>
        <end position="277"/>
    </location>
</feature>
<proteinExistence type="predicted"/>
<feature type="compositionally biased region" description="Polar residues" evidence="1">
    <location>
        <begin position="1091"/>
        <end position="1112"/>
    </location>
</feature>
<sequence>MASINLSRGGKCTSPIRNDFSSTQVMRETPEYLASVSREAPAETPVRGQGANGGSRVLQTSLRQRSKASPLSVQKLSGCMSPPLSARTKPSGDLCPMKGAASGRHTGPRTVSGMGLANTARGPAGATCVVRVDQHPLYTGNSNSSNSAQRSKLRKLSAAHLTQQRAPPPPLDPGTATVPLMISTENSTVRGLRGSAANASAAAAAVLTHASRRRSVIERIAEAAGLEKTDTGDAGTTQHLLKAEQCLLGPAPRGAATARLQSPSSGDAHRTGTRASQALPSLGIQETMKMRLQQPPSNVLGESSLAQLRLPTDALVMRPPVTAQEGGENATSAHAAAIKAPLEGSGGNAEPVKAPTAAPTAAPMAASLTGGDAGATAPPSCAPTAVPPTSSPSPSGATATDAIKGIVMATTTAAPPPPLSASTVGAASLLAVSSSSPRPSNEAPTTTEAAKLSDGALSSQPSGQPSVATVAAAAAAPSPVHPSLPILHTSLREPTSEERAAAESDRLLKDLIDSAAHRKSRLAEPGWKSQGGLSYAESLYAAASPDALTEADMAALYVQREVKQKRGLYGWQQPPPNVLLPDPSQPEATWVVLGNASAQEAQQTTASQVIAESAEAADAKSKAAAGARHATHKDDPAALNAEALDDVSASVVHCIDYHAPFQEVLHPESVVCSNALPGSSDGVADARAEAQHPRISSAEGATNSLSERRPTGNAVKSFASQAVVLHDALSLLACEQLADDTIGMLARRQAYRTAMAQLNGTLCGASLSPRKRRPSALPSVLQPAAPPVEVFCELSYQAKVLLSAILYMRALGALPTLLRVGPLSEYSPVVDKANCIELVFYNPSDEEHRQLEAQKAQQARCRRQKLERQCRAMSGRSQSSMTRSHSATMPPMRASQRRARSQPPMRSLELSPGSHSGSALRSRPRSLYITTTTRNCTANDNSAGDLEEPVHHVPSTGYTHRSSPLSRGGSALSPMSPGERSQQSLQQALQQRKNTVESLLMQSLTNVVIRRSGSAVPQPGVAPLNSKADQVFGVTSNSPLTGAGIASLANPLLHSAEPSLLMEDTSEGSPSAYGTYRKPTFYESGGAFPQRSPSPESTSRVHLKPWSSSNAEAPNDEHYKASSAPSSSVLRQRRGSECCVGAGSASIPHIGGGELRTAVSPNRCVSLSAAIPLLNRLADGVPQSSSSLRRSSVQIAMNDILRSVEREKPGSPAPASPHATKAASPASPFAQRSGAHPQASAFHSSARFGSTLEAATAAPAAPGARPAKPASPYGSGMPRFPEGERELCVVLRAVIAQKSHVHAFGKSETVHVLPPLPPRTIDDNNEDTLLFKQTQKNEMDRLALDASNPLVKFLCGTRLRNAGDAGAEERENEAEQRKLLLRARARCAAAAVRQHALTLTGADGKPAVDDYGDIVVAFVLSQGPSELSGSVPDMMELETLRYRIFTLQGYSSADPSGIHTVRAAGAATAERAAAAAATTLAAPLAADTLSPPFAKDSVASTRASSPLDDAQARLQQQLSSYIAFQRSNTTTMSMADARAFSPETSLVTEASLGLSRASLRGLSHRVSFFESALRKSDPAYARSGSNDVAGGEFMSDFDLQLLRQRQCQQQRAVMQARYPLYRASSIAESTLQAFHAEAKAAVMATRRRQRPVEGGGGSDHRCSSRSNSDGGMHEQRHDTNSGDESRKLFAGQRKSAGVGAGGASVVDPTEALQAAERDLLHFRPMNLNSFHRELLEVVQYAMDLQIRQSKEKVIHAFHV</sequence>
<feature type="compositionally biased region" description="Polar residues" evidence="1">
    <location>
        <begin position="875"/>
        <end position="887"/>
    </location>
</feature>
<reference evidence="2 3" key="1">
    <citation type="journal article" date="2015" name="PLoS Pathog.">
        <title>Leptomonas seymouri: Adaptations to the Dixenous Life Cycle Analyzed by Genome Sequencing, Transcriptome Profiling and Co-infection with Leishmania donovani.</title>
        <authorList>
            <person name="Kraeva N."/>
            <person name="Butenko A."/>
            <person name="Hlavacova J."/>
            <person name="Kostygov A."/>
            <person name="Myskova J."/>
            <person name="Grybchuk D."/>
            <person name="Lestinova T."/>
            <person name="Votypka J."/>
            <person name="Volf P."/>
            <person name="Opperdoes F."/>
            <person name="Flegontov P."/>
            <person name="Lukes J."/>
            <person name="Yurchenko V."/>
        </authorList>
    </citation>
    <scope>NUCLEOTIDE SEQUENCE [LARGE SCALE GENOMIC DNA]</scope>
    <source>
        <strain evidence="2 3">ATCC 30220</strain>
    </source>
</reference>
<feature type="compositionally biased region" description="Polar residues" evidence="1">
    <location>
        <begin position="956"/>
        <end position="965"/>
    </location>
</feature>
<evidence type="ECO:0000313" key="2">
    <source>
        <dbReference type="EMBL" id="KPI85139.1"/>
    </source>
</evidence>
<feature type="compositionally biased region" description="Polar residues" evidence="1">
    <location>
        <begin position="139"/>
        <end position="150"/>
    </location>
</feature>
<gene>
    <name evidence="2" type="ORF">ABL78_5799</name>
</gene>
<dbReference type="VEuPathDB" id="TriTrypDB:Lsey_0206_0070"/>
<accession>A0A0N0P4C7</accession>
<feature type="region of interest" description="Disordered" evidence="1">
    <location>
        <begin position="687"/>
        <end position="709"/>
    </location>
</feature>
<comment type="caution">
    <text evidence="2">The sequence shown here is derived from an EMBL/GenBank/DDBJ whole genome shotgun (WGS) entry which is preliminary data.</text>
</comment>
<dbReference type="OMA" id="CIDYHAP"/>
<feature type="region of interest" description="Disordered" evidence="1">
    <location>
        <begin position="1084"/>
        <end position="1130"/>
    </location>
</feature>
<dbReference type="Proteomes" id="UP000038009">
    <property type="component" value="Unassembled WGS sequence"/>
</dbReference>
<feature type="compositionally biased region" description="Polar residues" evidence="1">
    <location>
        <begin position="928"/>
        <end position="942"/>
    </location>
</feature>
<evidence type="ECO:0000256" key="1">
    <source>
        <dbReference type="SAM" id="MobiDB-lite"/>
    </source>
</evidence>
<feature type="compositionally biased region" description="Low complexity" evidence="1">
    <location>
        <begin position="1256"/>
        <end position="1272"/>
    </location>
</feature>
<protein>
    <submittedName>
        <fullName evidence="2">Uncharacterized protein</fullName>
    </submittedName>
</protein>
<feature type="compositionally biased region" description="Polar residues" evidence="1">
    <location>
        <begin position="437"/>
        <end position="448"/>
    </location>
</feature>
<name>A0A0N0P4C7_LEPSE</name>
<feature type="region of interest" description="Disordered" evidence="1">
    <location>
        <begin position="1206"/>
        <end position="1242"/>
    </location>
</feature>
<organism evidence="2 3">
    <name type="scientific">Leptomonas seymouri</name>
    <dbReference type="NCBI Taxonomy" id="5684"/>
    <lineage>
        <taxon>Eukaryota</taxon>
        <taxon>Discoba</taxon>
        <taxon>Euglenozoa</taxon>
        <taxon>Kinetoplastea</taxon>
        <taxon>Metakinetoplastina</taxon>
        <taxon>Trypanosomatida</taxon>
        <taxon>Trypanosomatidae</taxon>
        <taxon>Leishmaniinae</taxon>
        <taxon>Leptomonas</taxon>
    </lineage>
</organism>
<feature type="region of interest" description="Disordered" evidence="1">
    <location>
        <begin position="1256"/>
        <end position="1278"/>
    </location>
</feature>
<feature type="region of interest" description="Disordered" evidence="1">
    <location>
        <begin position="1"/>
        <end position="118"/>
    </location>
</feature>
<feature type="region of interest" description="Disordered" evidence="1">
    <location>
        <begin position="433"/>
        <end position="502"/>
    </location>
</feature>
<feature type="compositionally biased region" description="Basic and acidic residues" evidence="1">
    <location>
        <begin position="1671"/>
        <end position="1685"/>
    </location>
</feature>
<feature type="region of interest" description="Disordered" evidence="1">
    <location>
        <begin position="1642"/>
        <end position="1685"/>
    </location>
</feature>
<feature type="compositionally biased region" description="Polar residues" evidence="1">
    <location>
        <begin position="15"/>
        <end position="26"/>
    </location>
</feature>
<dbReference type="OrthoDB" id="267507at2759"/>
<feature type="compositionally biased region" description="Polar residues" evidence="1">
    <location>
        <begin position="57"/>
        <end position="75"/>
    </location>
</feature>
<keyword evidence="3" id="KW-1185">Reference proteome</keyword>
<feature type="compositionally biased region" description="Low complexity" evidence="1">
    <location>
        <begin position="374"/>
        <end position="384"/>
    </location>
</feature>